<keyword evidence="4" id="KW-1185">Reference proteome</keyword>
<dbReference type="Pfam" id="PF11738">
    <property type="entry name" value="DUF3298"/>
    <property type="match status" value="1"/>
</dbReference>
<dbReference type="KEGG" id="pact:CA264_08155"/>
<accession>A0A1X9YRA9</accession>
<dbReference type="EMBL" id="CP021235">
    <property type="protein sequence ID" value="ARS35415.1"/>
    <property type="molecule type" value="Genomic_DNA"/>
</dbReference>
<sequence length="280" mass="31052">MPSKLLRTLALCSLIFSSCQSNTEKQEAEAPVQEQQPLTFRSETVTRQSGLCGQNADGCATAEVKAITAEGGAQSLRDSLNTFMAQQLLQMQMGQDPDQEVQQSGNPAVTLAETFIRDQEEYLADLEGEVPATAAWTLNVAVNPIYQSDRFVTLRQEYSSYTGGAHGNSYFSLQTFDRQGNRVHLTEMVTDTTQLLQLAEREVRRKYDFPEGQSLTEAGLFVEDEKLPLPQEAGLTDKGLLLLYNSYEIGPYSMGMTEVTLPYAQIGNLLKPIYKPEQAK</sequence>
<dbReference type="PROSITE" id="PS51257">
    <property type="entry name" value="PROKAR_LIPOPROTEIN"/>
    <property type="match status" value="1"/>
</dbReference>
<dbReference type="InterPro" id="IPR021729">
    <property type="entry name" value="DUF3298"/>
</dbReference>
<evidence type="ECO:0000259" key="2">
    <source>
        <dbReference type="Pfam" id="PF13739"/>
    </source>
</evidence>
<evidence type="ECO:0008006" key="5">
    <source>
        <dbReference type="Google" id="ProtNLM"/>
    </source>
</evidence>
<dbReference type="Gene3D" id="3.90.640.20">
    <property type="entry name" value="Heat-shock cognate protein, ATPase"/>
    <property type="match status" value="1"/>
</dbReference>
<dbReference type="RefSeq" id="WP_025606212.1">
    <property type="nucleotide sequence ID" value="NZ_CP021235.1"/>
</dbReference>
<gene>
    <name evidence="3" type="ORF">CA264_08155</name>
</gene>
<organism evidence="3 4">
    <name type="scientific">Pontibacter actiniarum</name>
    <dbReference type="NCBI Taxonomy" id="323450"/>
    <lineage>
        <taxon>Bacteria</taxon>
        <taxon>Pseudomonadati</taxon>
        <taxon>Bacteroidota</taxon>
        <taxon>Cytophagia</taxon>
        <taxon>Cytophagales</taxon>
        <taxon>Hymenobacteraceae</taxon>
        <taxon>Pontibacter</taxon>
    </lineage>
</organism>
<dbReference type="Proteomes" id="UP000266292">
    <property type="component" value="Chromosome"/>
</dbReference>
<dbReference type="InterPro" id="IPR037126">
    <property type="entry name" value="PdaC/RsiV-like_sf"/>
</dbReference>
<feature type="domain" description="DUF3298" evidence="1">
    <location>
        <begin position="193"/>
        <end position="263"/>
    </location>
</feature>
<dbReference type="InterPro" id="IPR025303">
    <property type="entry name" value="PdaC"/>
</dbReference>
<name>A0A1X9YRA9_9BACT</name>
<reference evidence="4" key="1">
    <citation type="submission" date="2017-05" db="EMBL/GenBank/DDBJ databases">
        <authorList>
            <person name="Ray J."/>
            <person name="Price M."/>
            <person name="Deutschbauer A."/>
        </authorList>
    </citation>
    <scope>NUCLEOTIDE SEQUENCE [LARGE SCALE GENOMIC DNA]</scope>
    <source>
        <strain evidence="4">DSM 19842</strain>
    </source>
</reference>
<dbReference type="AlphaFoldDB" id="A0A1X9YRA9"/>
<proteinExistence type="predicted"/>
<evidence type="ECO:0000313" key="3">
    <source>
        <dbReference type="EMBL" id="ARS35415.1"/>
    </source>
</evidence>
<dbReference type="OrthoDB" id="594879at2"/>
<evidence type="ECO:0000313" key="4">
    <source>
        <dbReference type="Proteomes" id="UP000266292"/>
    </source>
</evidence>
<protein>
    <recommendedName>
        <fullName evidence="5">DUF3298 domain-containing protein</fullName>
    </recommendedName>
</protein>
<evidence type="ECO:0000259" key="1">
    <source>
        <dbReference type="Pfam" id="PF11738"/>
    </source>
</evidence>
<feature type="domain" description="Deacetylase PdaC" evidence="2">
    <location>
        <begin position="98"/>
        <end position="169"/>
    </location>
</feature>
<dbReference type="Pfam" id="PF13739">
    <property type="entry name" value="PdaC"/>
    <property type="match status" value="1"/>
</dbReference>
<dbReference type="STRING" id="709015.GCA_000472485_01637"/>
<dbReference type="Gene3D" id="3.30.565.40">
    <property type="entry name" value="Fervidobacterium nodosum Rt17-B1 like"/>
    <property type="match status" value="1"/>
</dbReference>